<gene>
    <name evidence="2" type="ORF">AB1Y20_012113</name>
</gene>
<comment type="caution">
    <text evidence="2">The sequence shown here is derived from an EMBL/GenBank/DDBJ whole genome shotgun (WGS) entry which is preliminary data.</text>
</comment>
<feature type="transmembrane region" description="Helical" evidence="1">
    <location>
        <begin position="49"/>
        <end position="70"/>
    </location>
</feature>
<evidence type="ECO:0000313" key="3">
    <source>
        <dbReference type="Proteomes" id="UP001515480"/>
    </source>
</evidence>
<dbReference type="EMBL" id="JBGBPQ010000021">
    <property type="protein sequence ID" value="KAL1503639.1"/>
    <property type="molecule type" value="Genomic_DNA"/>
</dbReference>
<feature type="transmembrane region" description="Helical" evidence="1">
    <location>
        <begin position="82"/>
        <end position="101"/>
    </location>
</feature>
<organism evidence="2 3">
    <name type="scientific">Prymnesium parvum</name>
    <name type="common">Toxic golden alga</name>
    <dbReference type="NCBI Taxonomy" id="97485"/>
    <lineage>
        <taxon>Eukaryota</taxon>
        <taxon>Haptista</taxon>
        <taxon>Haptophyta</taxon>
        <taxon>Prymnesiophyceae</taxon>
        <taxon>Prymnesiales</taxon>
        <taxon>Prymnesiaceae</taxon>
        <taxon>Prymnesium</taxon>
    </lineage>
</organism>
<name>A0AB34IQA8_PRYPA</name>
<proteinExistence type="predicted"/>
<dbReference type="Proteomes" id="UP001515480">
    <property type="component" value="Unassembled WGS sequence"/>
</dbReference>
<keyword evidence="1" id="KW-1133">Transmembrane helix</keyword>
<evidence type="ECO:0000313" key="2">
    <source>
        <dbReference type="EMBL" id="KAL1503639.1"/>
    </source>
</evidence>
<sequence>MSRAAQELPWPARVADGAFRGTCVGTLWVIWYGSSEAQSIASGSRALHMLRFAVLTPLGFATFFAAYNGVLCLAERSVRHEYLSPIVAGGTAGACMGALVVPFRVANVLGCAASTAFVCAAMQRLLH</sequence>
<keyword evidence="1" id="KW-0812">Transmembrane</keyword>
<protein>
    <recommendedName>
        <fullName evidence="4">Mitochondrial import inner membrane translocase subunit TIM22</fullName>
    </recommendedName>
</protein>
<keyword evidence="3" id="KW-1185">Reference proteome</keyword>
<evidence type="ECO:0008006" key="4">
    <source>
        <dbReference type="Google" id="ProtNLM"/>
    </source>
</evidence>
<reference evidence="2 3" key="1">
    <citation type="journal article" date="2024" name="Science">
        <title>Giant polyketide synthase enzymes in the biosynthesis of giant marine polyether toxins.</title>
        <authorList>
            <person name="Fallon T.R."/>
            <person name="Shende V.V."/>
            <person name="Wierzbicki I.H."/>
            <person name="Pendleton A.L."/>
            <person name="Watervoot N.F."/>
            <person name="Auber R.P."/>
            <person name="Gonzalez D.J."/>
            <person name="Wisecaver J.H."/>
            <person name="Moore B.S."/>
        </authorList>
    </citation>
    <scope>NUCLEOTIDE SEQUENCE [LARGE SCALE GENOMIC DNA]</scope>
    <source>
        <strain evidence="2 3">12B1</strain>
    </source>
</reference>
<dbReference type="AlphaFoldDB" id="A0AB34IQA8"/>
<evidence type="ECO:0000256" key="1">
    <source>
        <dbReference type="SAM" id="Phobius"/>
    </source>
</evidence>
<keyword evidence="1" id="KW-0472">Membrane</keyword>
<accession>A0AB34IQA8</accession>